<dbReference type="NCBIfam" id="TIGR02742">
    <property type="entry name" value="TrbC_Ftype"/>
    <property type="match status" value="1"/>
</dbReference>
<keyword evidence="3" id="KW-1185">Reference proteome</keyword>
<feature type="chain" id="PRO_5022158410" description="Type-F conjugative transfer system pilin assembly protein TrbC" evidence="1">
    <location>
        <begin position="31"/>
        <end position="254"/>
    </location>
</feature>
<feature type="signal peptide" evidence="1">
    <location>
        <begin position="1"/>
        <end position="30"/>
    </location>
</feature>
<dbReference type="InterPro" id="IPR019106">
    <property type="entry name" value="T4SS_TrbC"/>
</dbReference>
<reference evidence="2 3" key="1">
    <citation type="submission" date="2019-07" db="EMBL/GenBank/DDBJ databases">
        <title>Whole genome shotgun sequence of Thiobacillus plumbophilus NBRC 107929.</title>
        <authorList>
            <person name="Hosoyama A."/>
            <person name="Uohara A."/>
            <person name="Ohji S."/>
            <person name="Ichikawa N."/>
        </authorList>
    </citation>
    <scope>NUCLEOTIDE SEQUENCE [LARGE SCALE GENOMIC DNA]</scope>
    <source>
        <strain evidence="2 3">NBRC 107929</strain>
    </source>
</reference>
<proteinExistence type="predicted"/>
<dbReference type="InterPro" id="IPR014113">
    <property type="entry name" value="T4SS_TrbC_subgr"/>
</dbReference>
<dbReference type="EMBL" id="BKAD01000029">
    <property type="protein sequence ID" value="GEP31400.1"/>
    <property type="molecule type" value="Genomic_DNA"/>
</dbReference>
<protein>
    <recommendedName>
        <fullName evidence="4">Type-F conjugative transfer system pilin assembly protein TrbC</fullName>
    </recommendedName>
</protein>
<evidence type="ECO:0000313" key="2">
    <source>
        <dbReference type="EMBL" id="GEP31400.1"/>
    </source>
</evidence>
<evidence type="ECO:0000313" key="3">
    <source>
        <dbReference type="Proteomes" id="UP000321337"/>
    </source>
</evidence>
<dbReference type="AlphaFoldDB" id="A0A512LA99"/>
<accession>A0A512LA99</accession>
<gene>
    <name evidence="2" type="ORF">TPL01_25380</name>
</gene>
<keyword evidence="1" id="KW-0732">Signal</keyword>
<name>A0A512LA99_9PROT</name>
<dbReference type="Pfam" id="PF09673">
    <property type="entry name" value="TrbC_Ftype"/>
    <property type="match status" value="1"/>
</dbReference>
<organism evidence="2 3">
    <name type="scientific">Sulfuriferula plumbiphila</name>
    <dbReference type="NCBI Taxonomy" id="171865"/>
    <lineage>
        <taxon>Bacteria</taxon>
        <taxon>Pseudomonadati</taxon>
        <taxon>Pseudomonadota</taxon>
        <taxon>Betaproteobacteria</taxon>
        <taxon>Nitrosomonadales</taxon>
        <taxon>Sulfuricellaceae</taxon>
        <taxon>Sulfuriferula</taxon>
    </lineage>
</organism>
<comment type="caution">
    <text evidence="2">The sequence shown here is derived from an EMBL/GenBank/DDBJ whole genome shotgun (WGS) entry which is preliminary data.</text>
</comment>
<sequence length="254" mass="27346">MSATEITRTFGRATGLIAVLFLLSMRAALAQSSATVTDADIERAKRSQPIVTEQDIEHAQKKYRMPAEAELRSVPVPSTPNVDALPQPKATKPLDLEAIAKGYAASTDRIAQAQGLVSGPGLLVFVSFSMPEATLKRLVEQAARAKASLVLRGFVNGSLQETVLHVQRLIGNRDVAFQIDPQAFDRFAINKTPSFVLVRDGAQAKDCASGQCFAADAFVTTAGDVSLDYALENIQRMAPKFAGDAAGFLNRIRR</sequence>
<dbReference type="RefSeq" id="WP_198415377.1">
    <property type="nucleotide sequence ID" value="NZ_AP021884.1"/>
</dbReference>
<dbReference type="Proteomes" id="UP000321337">
    <property type="component" value="Unassembled WGS sequence"/>
</dbReference>
<evidence type="ECO:0008006" key="4">
    <source>
        <dbReference type="Google" id="ProtNLM"/>
    </source>
</evidence>
<evidence type="ECO:0000256" key="1">
    <source>
        <dbReference type="SAM" id="SignalP"/>
    </source>
</evidence>